<dbReference type="HOGENOM" id="CLU_039512_0_0_6"/>
<evidence type="ECO:0000313" key="3">
    <source>
        <dbReference type="Proteomes" id="UP000000466"/>
    </source>
</evidence>
<dbReference type="InterPro" id="IPR008533">
    <property type="entry name" value="DUF815"/>
</dbReference>
<dbReference type="RefSeq" id="WP_015048730.1">
    <property type="nucleotide sequence ID" value="NC_018868.3"/>
</dbReference>
<dbReference type="InterPro" id="IPR003593">
    <property type="entry name" value="AAA+_ATPase"/>
</dbReference>
<dbReference type="EMBL" id="CP003746">
    <property type="protein sequence ID" value="AFV00578.1"/>
    <property type="molecule type" value="Genomic_DNA"/>
</dbReference>
<sequence length="259" mass="29862">MSIDRRTELPDWQETHAAIWRPRRQQMRAVTQLDSVRLADLLGIDRQKAAVVDNTERFLAGRKTNNVLLWGSRGTGKSSLIKALLNEYAERGLRVIEVDKDDLIDLPEIVDDIRDLPQRFIIFCDDLSFEAGEGGYKHLKSVLEGSIELPPDNVLIYATSNRRHLMPEHTSDNDGTRIVNNELHHGDVVEEKLSLADRFGLWLSFYPIHWDEYFRVVDHLFGDLPADERASLHKAAREFALDRANHSARVARQFWLSRQ</sequence>
<organism evidence="2 3">
    <name type="scientific">Simiduia agarivorans (strain DSM 21679 / JCM 13881 / BCRC 17597 / SA1)</name>
    <dbReference type="NCBI Taxonomy" id="1117647"/>
    <lineage>
        <taxon>Bacteria</taxon>
        <taxon>Pseudomonadati</taxon>
        <taxon>Pseudomonadota</taxon>
        <taxon>Gammaproteobacteria</taxon>
        <taxon>Cellvibrionales</taxon>
        <taxon>Cellvibrionaceae</taxon>
        <taxon>Simiduia</taxon>
    </lineage>
</organism>
<dbReference type="Proteomes" id="UP000000466">
    <property type="component" value="Chromosome"/>
</dbReference>
<evidence type="ECO:0000259" key="1">
    <source>
        <dbReference type="SMART" id="SM00382"/>
    </source>
</evidence>
<keyword evidence="3" id="KW-1185">Reference proteome</keyword>
<evidence type="ECO:0000313" key="2">
    <source>
        <dbReference type="EMBL" id="AFV00578.1"/>
    </source>
</evidence>
<protein>
    <submittedName>
        <fullName evidence="2">ATPase</fullName>
    </submittedName>
</protein>
<dbReference type="KEGG" id="saga:M5M_17235"/>
<reference evidence="2 3" key="1">
    <citation type="journal article" date="2013" name="Genome Announc.">
        <title>Complete genome sequence of Simiduia agarivorans SA1(T), a marine bacterium able to degrade a variety of polysaccharides.</title>
        <authorList>
            <person name="Lin S.Y."/>
            <person name="Shieh W.Y."/>
            <person name="Chen J.S."/>
            <person name="Tang S.L."/>
        </authorList>
    </citation>
    <scope>NUCLEOTIDE SEQUENCE [LARGE SCALE GENOMIC DNA]</scope>
    <source>
        <strain evidence="3">DSM 21679 / JCM 13881 / BCRC 17597 / SA1</strain>
    </source>
</reference>
<accession>K4L302</accession>
<dbReference type="eggNOG" id="COG2607">
    <property type="taxonomic scope" value="Bacteria"/>
</dbReference>
<dbReference type="SUPFAM" id="SSF52540">
    <property type="entry name" value="P-loop containing nucleoside triphosphate hydrolases"/>
    <property type="match status" value="1"/>
</dbReference>
<name>K4L302_SIMAS</name>
<dbReference type="PANTHER" id="PTHR42935">
    <property type="entry name" value="SLR0930 PROTEIN"/>
    <property type="match status" value="1"/>
</dbReference>
<dbReference type="STRING" id="1117647.M5M_17235"/>
<dbReference type="CDD" id="cd00009">
    <property type="entry name" value="AAA"/>
    <property type="match status" value="1"/>
</dbReference>
<dbReference type="AlphaFoldDB" id="K4L302"/>
<dbReference type="Pfam" id="PF05673">
    <property type="entry name" value="DUF815"/>
    <property type="match status" value="1"/>
</dbReference>
<gene>
    <name evidence="2" type="ordered locus">M5M_17235</name>
</gene>
<dbReference type="Gene3D" id="3.40.50.300">
    <property type="entry name" value="P-loop containing nucleotide triphosphate hydrolases"/>
    <property type="match status" value="1"/>
</dbReference>
<proteinExistence type="predicted"/>
<dbReference type="InterPro" id="IPR027417">
    <property type="entry name" value="P-loop_NTPase"/>
</dbReference>
<dbReference type="SMART" id="SM00382">
    <property type="entry name" value="AAA"/>
    <property type="match status" value="1"/>
</dbReference>
<dbReference type="PANTHER" id="PTHR42935:SF1">
    <property type="entry name" value="SLR0930 PROTEIN"/>
    <property type="match status" value="1"/>
</dbReference>
<feature type="domain" description="AAA+ ATPase" evidence="1">
    <location>
        <begin position="63"/>
        <end position="189"/>
    </location>
</feature>